<dbReference type="InterPro" id="IPR000391">
    <property type="entry name" value="Rng_hydr_dOase-bsu"/>
</dbReference>
<comment type="caution">
    <text evidence="3">The sequence shown here is derived from an EMBL/GenBank/DDBJ whole genome shotgun (WGS) entry which is preliminary data.</text>
</comment>
<dbReference type="AlphaFoldDB" id="A0A7Y0DXG8"/>
<reference evidence="3 4" key="1">
    <citation type="submission" date="2020-04" db="EMBL/GenBank/DDBJ databases">
        <title>Rhodospirillaceae bacterium KN72 isolated from deep sea.</title>
        <authorList>
            <person name="Zhang D.-C."/>
        </authorList>
    </citation>
    <scope>NUCLEOTIDE SEQUENCE [LARGE SCALE GENOMIC DNA]</scope>
    <source>
        <strain evidence="3 4">KN72</strain>
    </source>
</reference>
<dbReference type="SUPFAM" id="SSF54427">
    <property type="entry name" value="NTF2-like"/>
    <property type="match status" value="1"/>
</dbReference>
<sequence length="175" mass="19645">MDAQENSVGSPLDTREARREARLAIEEFNAEYCAVLDDGALEDWPDFFTEDGFYNITARENFDRGMPVGLVYCESRAMMRDRALAVSKTSMFGPRFLRHFITNTRVTGIEADGTICAQSNYILLEVLMDVPDGRLHQAGRLFDRFEPQSDGGLLLKSRIAVYDTLLVANALVLPV</sequence>
<organism evidence="3 4">
    <name type="scientific">Pacificispira spongiicola</name>
    <dbReference type="NCBI Taxonomy" id="2729598"/>
    <lineage>
        <taxon>Bacteria</taxon>
        <taxon>Pseudomonadati</taxon>
        <taxon>Pseudomonadota</taxon>
        <taxon>Alphaproteobacteria</taxon>
        <taxon>Rhodospirillales</taxon>
        <taxon>Rhodospirillaceae</taxon>
        <taxon>Pacificispira</taxon>
    </lineage>
</organism>
<dbReference type="Gene3D" id="3.10.450.50">
    <property type="match status" value="1"/>
</dbReference>
<evidence type="ECO:0000313" key="4">
    <source>
        <dbReference type="Proteomes" id="UP000539372"/>
    </source>
</evidence>
<dbReference type="Pfam" id="PF00866">
    <property type="entry name" value="Ring_hydroxyl_B"/>
    <property type="match status" value="1"/>
</dbReference>
<evidence type="ECO:0000256" key="1">
    <source>
        <dbReference type="ARBA" id="ARBA00009570"/>
    </source>
</evidence>
<dbReference type="InterPro" id="IPR032710">
    <property type="entry name" value="NTF2-like_dom_sf"/>
</dbReference>
<protein>
    <submittedName>
        <fullName evidence="3">SnoaL-like domain-containing protein</fullName>
    </submittedName>
</protein>
<evidence type="ECO:0000256" key="2">
    <source>
        <dbReference type="ARBA" id="ARBA00023002"/>
    </source>
</evidence>
<keyword evidence="2" id="KW-0560">Oxidoreductase</keyword>
<name>A0A7Y0DXG8_9PROT</name>
<dbReference type="EMBL" id="JABBNT010000001">
    <property type="protein sequence ID" value="NMM43409.1"/>
    <property type="molecule type" value="Genomic_DNA"/>
</dbReference>
<comment type="similarity">
    <text evidence="1">Belongs to the bacterial ring-hydroxylating dioxygenase beta subunit family.</text>
</comment>
<gene>
    <name evidence="3" type="ORF">HH303_02885</name>
</gene>
<dbReference type="Proteomes" id="UP000539372">
    <property type="component" value="Unassembled WGS sequence"/>
</dbReference>
<evidence type="ECO:0000313" key="3">
    <source>
        <dbReference type="EMBL" id="NMM43409.1"/>
    </source>
</evidence>
<accession>A0A7Y0DXG8</accession>
<keyword evidence="4" id="KW-1185">Reference proteome</keyword>
<proteinExistence type="inferred from homology"/>